<feature type="region of interest" description="Disordered" evidence="1">
    <location>
        <begin position="31"/>
        <end position="100"/>
    </location>
</feature>
<accession>W8AP65</accession>
<reference evidence="2" key="1">
    <citation type="submission" date="2013-07" db="EMBL/GenBank/DDBJ databases">
        <authorList>
            <person name="Geib S."/>
        </authorList>
    </citation>
    <scope>NUCLEOTIDE SEQUENCE</scope>
</reference>
<reference evidence="2" key="2">
    <citation type="journal article" date="2014" name="BMC Genomics">
        <title>A genomic perspective to assessing quality of mass-reared SIT flies used in Mediterranean fruit fly (Ceratitis capitata) eradication in California.</title>
        <authorList>
            <person name="Calla B."/>
            <person name="Hall B."/>
            <person name="Hou S."/>
            <person name="Geib S.M."/>
        </authorList>
    </citation>
    <scope>NUCLEOTIDE SEQUENCE</scope>
</reference>
<feature type="non-terminal residue" evidence="2">
    <location>
        <position position="100"/>
    </location>
</feature>
<feature type="compositionally biased region" description="Low complexity" evidence="1">
    <location>
        <begin position="31"/>
        <end position="51"/>
    </location>
</feature>
<organism evidence="2">
    <name type="scientific">Ceratitis capitata</name>
    <name type="common">Mediterranean fruit fly</name>
    <name type="synonym">Tephritis capitata</name>
    <dbReference type="NCBI Taxonomy" id="7213"/>
    <lineage>
        <taxon>Eukaryota</taxon>
        <taxon>Metazoa</taxon>
        <taxon>Ecdysozoa</taxon>
        <taxon>Arthropoda</taxon>
        <taxon>Hexapoda</taxon>
        <taxon>Insecta</taxon>
        <taxon>Pterygota</taxon>
        <taxon>Neoptera</taxon>
        <taxon>Endopterygota</taxon>
        <taxon>Diptera</taxon>
        <taxon>Brachycera</taxon>
        <taxon>Muscomorpha</taxon>
        <taxon>Tephritoidea</taxon>
        <taxon>Tephritidae</taxon>
        <taxon>Ceratitis</taxon>
        <taxon>Ceratitis</taxon>
    </lineage>
</organism>
<sequence>PSLAAELSLDAADANTQTTLLPSTIPTTITVQESSSGSNNNNATINTAGNSVSVGDTTARYQPLRTASMGAGDGKRSDVASGKRHTDTKELSATAAAAAA</sequence>
<evidence type="ECO:0000313" key="2">
    <source>
        <dbReference type="EMBL" id="JAB86288.1"/>
    </source>
</evidence>
<evidence type="ECO:0000256" key="1">
    <source>
        <dbReference type="SAM" id="MobiDB-lite"/>
    </source>
</evidence>
<proteinExistence type="evidence at transcript level"/>
<dbReference type="AlphaFoldDB" id="W8AP65"/>
<dbReference type="OrthoDB" id="301415at2759"/>
<dbReference type="EMBL" id="GAMC01020267">
    <property type="protein sequence ID" value="JAB86288.1"/>
    <property type="molecule type" value="mRNA"/>
</dbReference>
<protein>
    <submittedName>
        <fullName evidence="2">Uncharacterized protein</fullName>
    </submittedName>
</protein>
<feature type="non-terminal residue" evidence="2">
    <location>
        <position position="1"/>
    </location>
</feature>
<name>W8AP65_CERCA</name>